<reference evidence="1" key="3">
    <citation type="submission" date="2025-08" db="UniProtKB">
        <authorList>
            <consortium name="Ensembl"/>
        </authorList>
    </citation>
    <scope>IDENTIFICATION</scope>
    <source>
        <strain evidence="1">JP 163 A</strain>
    </source>
</reference>
<evidence type="ECO:0000313" key="1">
    <source>
        <dbReference type="Ensembl" id="ENSXMAP00000041684.1"/>
    </source>
</evidence>
<dbReference type="Ensembl" id="ENSXMAT00000029084.1">
    <property type="protein sequence ID" value="ENSXMAP00000041684.1"/>
    <property type="gene ID" value="ENSXMAG00000025585.1"/>
</dbReference>
<protein>
    <submittedName>
        <fullName evidence="1">Uncharacterized protein</fullName>
    </submittedName>
</protein>
<organism evidence="1 2">
    <name type="scientific">Xiphophorus maculatus</name>
    <name type="common">Southern platyfish</name>
    <name type="synonym">Platypoecilus maculatus</name>
    <dbReference type="NCBI Taxonomy" id="8083"/>
    <lineage>
        <taxon>Eukaryota</taxon>
        <taxon>Metazoa</taxon>
        <taxon>Chordata</taxon>
        <taxon>Craniata</taxon>
        <taxon>Vertebrata</taxon>
        <taxon>Euteleostomi</taxon>
        <taxon>Actinopterygii</taxon>
        <taxon>Neopterygii</taxon>
        <taxon>Teleostei</taxon>
        <taxon>Neoteleostei</taxon>
        <taxon>Acanthomorphata</taxon>
        <taxon>Ovalentaria</taxon>
        <taxon>Atherinomorphae</taxon>
        <taxon>Cyprinodontiformes</taxon>
        <taxon>Poeciliidae</taxon>
        <taxon>Poeciliinae</taxon>
        <taxon>Xiphophorus</taxon>
    </lineage>
</organism>
<dbReference type="GeneTree" id="ENSGT01110000271790"/>
<reference evidence="1" key="4">
    <citation type="submission" date="2025-09" db="UniProtKB">
        <authorList>
            <consortium name="Ensembl"/>
        </authorList>
    </citation>
    <scope>IDENTIFICATION</scope>
    <source>
        <strain evidence="1">JP 163 A</strain>
    </source>
</reference>
<keyword evidence="2" id="KW-1185">Reference proteome</keyword>
<proteinExistence type="predicted"/>
<reference evidence="2" key="1">
    <citation type="submission" date="2012-01" db="EMBL/GenBank/DDBJ databases">
        <authorList>
            <person name="Walter R."/>
            <person name="Schartl M."/>
            <person name="Warren W."/>
        </authorList>
    </citation>
    <scope>NUCLEOTIDE SEQUENCE [LARGE SCALE GENOMIC DNA]</scope>
    <source>
        <strain evidence="2">JP 163 A</strain>
    </source>
</reference>
<sequence>MEISSYPSRPEKQNTIPIKWVKQVPERRWFRGHFSGNCRKCLVSSQTGQRGQNQSVKEADQYKILTEIHCGPSLV</sequence>
<evidence type="ECO:0000313" key="2">
    <source>
        <dbReference type="Proteomes" id="UP000002852"/>
    </source>
</evidence>
<dbReference type="Proteomes" id="UP000002852">
    <property type="component" value="Unassembled WGS sequence"/>
</dbReference>
<dbReference type="AlphaFoldDB" id="A0A3B5REQ3"/>
<name>A0A3B5REQ3_XIPMA</name>
<accession>A0A3B5REQ3</accession>
<dbReference type="InParanoid" id="A0A3B5REQ3"/>
<reference evidence="2" key="2">
    <citation type="journal article" date="2013" name="Nat. Genet.">
        <title>The genome of the platyfish, Xiphophorus maculatus, provides insights into evolutionary adaptation and several complex traits.</title>
        <authorList>
            <person name="Schartl M."/>
            <person name="Walter R.B."/>
            <person name="Shen Y."/>
            <person name="Garcia T."/>
            <person name="Catchen J."/>
            <person name="Amores A."/>
            <person name="Braasch I."/>
            <person name="Chalopin D."/>
            <person name="Volff J.N."/>
            <person name="Lesch K.P."/>
            <person name="Bisazza A."/>
            <person name="Minx P."/>
            <person name="Hillier L."/>
            <person name="Wilson R.K."/>
            <person name="Fuerstenberg S."/>
            <person name="Boore J."/>
            <person name="Searle S."/>
            <person name="Postlethwait J.H."/>
            <person name="Warren W.C."/>
        </authorList>
    </citation>
    <scope>NUCLEOTIDE SEQUENCE [LARGE SCALE GENOMIC DNA]</scope>
    <source>
        <strain evidence="2">JP 163 A</strain>
    </source>
</reference>